<protein>
    <recommendedName>
        <fullName evidence="2">AAA+ ATPase domain-containing protein</fullName>
    </recommendedName>
</protein>
<sequence>MSTSISISACEGQISIGGISKDLGDPLLEHLMPPPTPLDLAANCQEILGWLRWMLQKDSLGQDMCLIGAPGPLRRWLAMLYCRVTQREVEYVCVTRDTGGADLIQRRELSNGGANFVDGPVVRAVRHGRLLVLEGLEAAERNVLPAINNLLENRELVLEDGCTMISADRIPKDDPAAIGTLIPVHPDFRVIALGVPPALQPAAPLDPPLRSRFQACVIWPLPPEAYLDLVAATPLQPTSEKLHQLLAGLLAVQCRGVDNEIHMLPGVSPGVPLPPVATSAVLAAARSIALFPQTPLAVLVHRCLPSAAFPPEARRALHAGLAAVHPALAELPQDEPSPATAVKEPSLTSQAVLQDPPTEGYTWRRHPRAGWLRFRCLCDPEAKEVEVAVPMSLDSGEVAGTAQHGTGPDFVATPVHSAALDGMLQSHVVGRDICLIGSKGVGKTAVTRAFARVIGQPLVVVNLYKDMMARDLLQRRATSAVGDTIWEPSPLMHAALHGGVVVLDGIDRLAPTMLSSLSSLLVERCCHLPDGSRLAPPSSRGSSAVAGEHPVFAVHPGFRVVALAEPPTPAKDWLHSGGVLGSGMFDFHVLGRKAEVGGEAGAHTGRLLLQAACPHLPEAVADALLSFATRTAQQPQGKAPSMRMLLRTARYAEAAAVRARNLLKKPGGTGAAPAATEQHVPVAMAAAAESLQRGMLQRFMPEDGSALLQAALMHAGFDVSPPKPESKPRTVPPRIFVDRGLLRIGRMECPLGSGALGARALVPSPVFHDIDEHCSHLESMLAGWVLGEHLLLIGNQGVGKNKLADRFLQLLHRGREYLQLHRDTTVPSLTVRPCIIDGQLVYEDSPLVSAARSGAVLMLDEVDKAPLEVVAVLRTLLVDGEMALADGRRLVTQRHLAQTADSEWGTAVPVHRDFRVIALANRPGFPFLGNDFFRELGDCFSTLVIDNPDPSSELALLRAYAPDVDEGVLKALVACFQDLRSQVRPQPPGGVLPGPAQPGAPSASRWHASRTCAARCALSLQVACFQDLRSQVDAGSMAYPYSTRELVALVKHIQAHPGDPMEVVLENVFGFEVFDESLRMVLEATIARYGLLPEGEFPRSRSIPGAKKEPLILEYKGGKKSSAPKHGRETDGKPHVGGNTWAGGTGGADTAGLGGIGGPYRLDLGHKVHEAPAEEKKKVSAEAREAAMKMNRAAFAKRLEEISMNPREAEVYDRLLDGIQYEITQMRSILQSTQATSKERVWMKQQMNGELDDARLVEGLAGEKSVFKRRADDTPPEHSPQQKPKRLHFALDCSASMYRFNGNDKRLDRELQLAIIIMEAFQGFEHKCDYCLTAHSGDGASFMLVDFGHPPANAKERLQVVLKMIANAQYCVSGDHTLAAAARSIQAVTGAPADDYFTFLVSDANLSFYGVTPSELARVMSQDPRVHAHALMLCDDEEARELCAALPAGNGHLIPEPNQLPAVFQRIFMSAVLKAKM</sequence>
<dbReference type="InterPro" id="IPR039891">
    <property type="entry name" value="VWA8"/>
</dbReference>
<keyword evidence="4" id="KW-1185">Reference proteome</keyword>
<dbReference type="InterPro" id="IPR003593">
    <property type="entry name" value="AAA+_ATPase"/>
</dbReference>
<feature type="region of interest" description="Disordered" evidence="1">
    <location>
        <begin position="332"/>
        <end position="360"/>
    </location>
</feature>
<dbReference type="SMART" id="SM00382">
    <property type="entry name" value="AAA"/>
    <property type="match status" value="2"/>
</dbReference>
<dbReference type="SUPFAM" id="SSF53300">
    <property type="entry name" value="vWA-like"/>
    <property type="match status" value="1"/>
</dbReference>
<dbReference type="GO" id="GO:0005524">
    <property type="term" value="F:ATP binding"/>
    <property type="evidence" value="ECO:0007669"/>
    <property type="project" value="InterPro"/>
</dbReference>
<dbReference type="InterPro" id="IPR027417">
    <property type="entry name" value="P-loop_NTPase"/>
</dbReference>
<evidence type="ECO:0000313" key="4">
    <source>
        <dbReference type="Proteomes" id="UP001190700"/>
    </source>
</evidence>
<name>A0AAE0CA70_9CHLO</name>
<dbReference type="PANTHER" id="PTHR21610">
    <property type="entry name" value="VON WILLEBRAND FACTOR A DOMAIN-CONTAINING PROTEIN 8"/>
    <property type="match status" value="1"/>
</dbReference>
<dbReference type="Proteomes" id="UP001190700">
    <property type="component" value="Unassembled WGS sequence"/>
</dbReference>
<dbReference type="InterPro" id="IPR036465">
    <property type="entry name" value="vWFA_dom_sf"/>
</dbReference>
<comment type="caution">
    <text evidence="3">The sequence shown here is derived from an EMBL/GenBank/DDBJ whole genome shotgun (WGS) entry which is preliminary data.</text>
</comment>
<dbReference type="Gene3D" id="3.40.50.300">
    <property type="entry name" value="P-loop containing nucleotide triphosphate hydrolases"/>
    <property type="match status" value="3"/>
</dbReference>
<dbReference type="PANTHER" id="PTHR21610:SF9">
    <property type="entry name" value="VON WILLEBRAND FACTOR A DOMAIN-CONTAINING PROTEIN 8"/>
    <property type="match status" value="1"/>
</dbReference>
<proteinExistence type="predicted"/>
<accession>A0AAE0CA70</accession>
<dbReference type="EMBL" id="LGRX02026776">
    <property type="protein sequence ID" value="KAK3250340.1"/>
    <property type="molecule type" value="Genomic_DNA"/>
</dbReference>
<dbReference type="Pfam" id="PF07728">
    <property type="entry name" value="AAA_5"/>
    <property type="match status" value="3"/>
</dbReference>
<evidence type="ECO:0000256" key="1">
    <source>
        <dbReference type="SAM" id="MobiDB-lite"/>
    </source>
</evidence>
<dbReference type="GO" id="GO:0016887">
    <property type="term" value="F:ATP hydrolysis activity"/>
    <property type="evidence" value="ECO:0007669"/>
    <property type="project" value="InterPro"/>
</dbReference>
<dbReference type="FunFam" id="3.40.50.300:FF:000587">
    <property type="entry name" value="von Willebrand factor A domain containing 8"/>
    <property type="match status" value="1"/>
</dbReference>
<evidence type="ECO:0000259" key="2">
    <source>
        <dbReference type="SMART" id="SM00382"/>
    </source>
</evidence>
<gene>
    <name evidence="3" type="ORF">CYMTET_40279</name>
</gene>
<evidence type="ECO:0000313" key="3">
    <source>
        <dbReference type="EMBL" id="KAK3250340.1"/>
    </source>
</evidence>
<feature type="domain" description="AAA+ ATPase" evidence="2">
    <location>
        <begin position="429"/>
        <end position="595"/>
    </location>
</feature>
<dbReference type="InterPro" id="IPR011704">
    <property type="entry name" value="ATPase_dyneun-rel_AAA"/>
</dbReference>
<dbReference type="GO" id="GO:0005737">
    <property type="term" value="C:cytoplasm"/>
    <property type="evidence" value="ECO:0007669"/>
    <property type="project" value="TreeGrafter"/>
</dbReference>
<organism evidence="3 4">
    <name type="scientific">Cymbomonas tetramitiformis</name>
    <dbReference type="NCBI Taxonomy" id="36881"/>
    <lineage>
        <taxon>Eukaryota</taxon>
        <taxon>Viridiplantae</taxon>
        <taxon>Chlorophyta</taxon>
        <taxon>Pyramimonadophyceae</taxon>
        <taxon>Pyramimonadales</taxon>
        <taxon>Pyramimonadaceae</taxon>
        <taxon>Cymbomonas</taxon>
    </lineage>
</organism>
<feature type="domain" description="AAA+ ATPase" evidence="2">
    <location>
        <begin position="786"/>
        <end position="951"/>
    </location>
</feature>
<reference evidence="3 4" key="1">
    <citation type="journal article" date="2015" name="Genome Biol. Evol.">
        <title>Comparative Genomics of a Bacterivorous Green Alga Reveals Evolutionary Causalities and Consequences of Phago-Mixotrophic Mode of Nutrition.</title>
        <authorList>
            <person name="Burns J.A."/>
            <person name="Paasch A."/>
            <person name="Narechania A."/>
            <person name="Kim E."/>
        </authorList>
    </citation>
    <scope>NUCLEOTIDE SEQUENCE [LARGE SCALE GENOMIC DNA]</scope>
    <source>
        <strain evidence="3 4">PLY_AMNH</strain>
    </source>
</reference>
<dbReference type="SUPFAM" id="SSF52540">
    <property type="entry name" value="P-loop containing nucleoside triphosphate hydrolases"/>
    <property type="match status" value="3"/>
</dbReference>
<feature type="region of interest" description="Disordered" evidence="1">
    <location>
        <begin position="1117"/>
        <end position="1143"/>
    </location>
</feature>